<feature type="compositionally biased region" description="Low complexity" evidence="1">
    <location>
        <begin position="174"/>
        <end position="189"/>
    </location>
</feature>
<reference evidence="2" key="1">
    <citation type="submission" date="2020-03" db="EMBL/GenBank/DDBJ databases">
        <authorList>
            <person name="Weist P."/>
        </authorList>
    </citation>
    <scope>NUCLEOTIDE SEQUENCE</scope>
</reference>
<proteinExistence type="predicted"/>
<gene>
    <name evidence="2" type="ORF">PLEPLA_LOCUS31629</name>
</gene>
<feature type="region of interest" description="Disordered" evidence="1">
    <location>
        <begin position="160"/>
        <end position="189"/>
    </location>
</feature>
<protein>
    <submittedName>
        <fullName evidence="2">Uncharacterized protein</fullName>
    </submittedName>
</protein>
<name>A0A9N7V6S0_PLEPL</name>
<evidence type="ECO:0000313" key="2">
    <source>
        <dbReference type="EMBL" id="CAB1443913.1"/>
    </source>
</evidence>
<evidence type="ECO:0000313" key="3">
    <source>
        <dbReference type="Proteomes" id="UP001153269"/>
    </source>
</evidence>
<dbReference type="AlphaFoldDB" id="A0A9N7V6S0"/>
<organism evidence="2 3">
    <name type="scientific">Pleuronectes platessa</name>
    <name type="common">European plaice</name>
    <dbReference type="NCBI Taxonomy" id="8262"/>
    <lineage>
        <taxon>Eukaryota</taxon>
        <taxon>Metazoa</taxon>
        <taxon>Chordata</taxon>
        <taxon>Craniata</taxon>
        <taxon>Vertebrata</taxon>
        <taxon>Euteleostomi</taxon>
        <taxon>Actinopterygii</taxon>
        <taxon>Neopterygii</taxon>
        <taxon>Teleostei</taxon>
        <taxon>Neoteleostei</taxon>
        <taxon>Acanthomorphata</taxon>
        <taxon>Carangaria</taxon>
        <taxon>Pleuronectiformes</taxon>
        <taxon>Pleuronectoidei</taxon>
        <taxon>Pleuronectidae</taxon>
        <taxon>Pleuronectes</taxon>
    </lineage>
</organism>
<dbReference type="Proteomes" id="UP001153269">
    <property type="component" value="Unassembled WGS sequence"/>
</dbReference>
<accession>A0A9N7V6S0</accession>
<dbReference type="EMBL" id="CADEAL010003224">
    <property type="protein sequence ID" value="CAB1443913.1"/>
    <property type="molecule type" value="Genomic_DNA"/>
</dbReference>
<evidence type="ECO:0000256" key="1">
    <source>
        <dbReference type="SAM" id="MobiDB-lite"/>
    </source>
</evidence>
<sequence>MFPPEISGTANCPFDLHSVLKGLTCSLRVTLSRTVQPQPAGPEPHWVSGLLLLGPWMLTRCNKWLYGILTKQHNLCVDFPGGACSSSSRVRQLCSAAHWRNKTSPSRPVPTLLCSPLLSSLSSPLSPLLLSSSSSSSYPPILLSSLVLTPHCTQVPAQLPAADERHRDLKSKKSSLSSPSSSASRAGSSSLFKCVSVQMDDESGLTAPH</sequence>
<comment type="caution">
    <text evidence="2">The sequence shown here is derived from an EMBL/GenBank/DDBJ whole genome shotgun (WGS) entry which is preliminary data.</text>
</comment>
<keyword evidence="3" id="KW-1185">Reference proteome</keyword>